<comment type="caution">
    <text evidence="7">The sequence shown here is derived from an EMBL/GenBank/DDBJ whole genome shotgun (WGS) entry which is preliminary data.</text>
</comment>
<feature type="non-terminal residue" evidence="7">
    <location>
        <position position="1"/>
    </location>
</feature>
<evidence type="ECO:0000256" key="2">
    <source>
        <dbReference type="ARBA" id="ARBA00022679"/>
    </source>
</evidence>
<feature type="domain" description="Protein kinase" evidence="6">
    <location>
        <begin position="1"/>
        <end position="152"/>
    </location>
</feature>
<keyword evidence="5" id="KW-0067">ATP-binding</keyword>
<organism evidence="7 8">
    <name type="scientific">Rotaria magnacalcarata</name>
    <dbReference type="NCBI Taxonomy" id="392030"/>
    <lineage>
        <taxon>Eukaryota</taxon>
        <taxon>Metazoa</taxon>
        <taxon>Spiralia</taxon>
        <taxon>Gnathifera</taxon>
        <taxon>Rotifera</taxon>
        <taxon>Eurotatoria</taxon>
        <taxon>Bdelloidea</taxon>
        <taxon>Philodinida</taxon>
        <taxon>Philodinidae</taxon>
        <taxon>Rotaria</taxon>
    </lineage>
</organism>
<evidence type="ECO:0000313" key="8">
    <source>
        <dbReference type="Proteomes" id="UP000676336"/>
    </source>
</evidence>
<evidence type="ECO:0000256" key="4">
    <source>
        <dbReference type="ARBA" id="ARBA00022777"/>
    </source>
</evidence>
<dbReference type="SUPFAM" id="SSF56112">
    <property type="entry name" value="Protein kinase-like (PK-like)"/>
    <property type="match status" value="1"/>
</dbReference>
<reference evidence="7" key="1">
    <citation type="submission" date="2021-02" db="EMBL/GenBank/DDBJ databases">
        <authorList>
            <person name="Nowell W R."/>
        </authorList>
    </citation>
    <scope>NUCLEOTIDE SEQUENCE</scope>
</reference>
<dbReference type="GO" id="GO:0005952">
    <property type="term" value="C:cAMP-dependent protein kinase complex"/>
    <property type="evidence" value="ECO:0007669"/>
    <property type="project" value="TreeGrafter"/>
</dbReference>
<dbReference type="FunFam" id="1.10.510.10:FF:000551">
    <property type="entry name" value="Non-specific serine/threonine protein kinase"/>
    <property type="match status" value="1"/>
</dbReference>
<dbReference type="PROSITE" id="PS50011">
    <property type="entry name" value="PROTEIN_KINASE_DOM"/>
    <property type="match status" value="1"/>
</dbReference>
<dbReference type="GO" id="GO:0005524">
    <property type="term" value="F:ATP binding"/>
    <property type="evidence" value="ECO:0007669"/>
    <property type="project" value="UniProtKB-KW"/>
</dbReference>
<gene>
    <name evidence="7" type="ORF">SMN809_LOCUS80096</name>
</gene>
<dbReference type="GO" id="GO:0004691">
    <property type="term" value="F:cAMP-dependent protein kinase activity"/>
    <property type="evidence" value="ECO:0007669"/>
    <property type="project" value="TreeGrafter"/>
</dbReference>
<sequence>MEFLPGGELFSYFRQVGRFYEPVVRFFVCEITLALEYLHSLSIVYRDLKLENLVLDRTGHVKLTDLGFAKYVQDRTYTLCGTPEYLAPEMILAAGGHSFGVDWYALGILTYELLVGRTPFAPTDYRIHPSHTFTKILHAPIPWPTLPSSHHG</sequence>
<evidence type="ECO:0000256" key="5">
    <source>
        <dbReference type="ARBA" id="ARBA00022840"/>
    </source>
</evidence>
<dbReference type="PANTHER" id="PTHR24353:SF37">
    <property type="entry name" value="CAMP-DEPENDENT PROTEIN KINASE CATALYTIC SUBUNIT PRKX"/>
    <property type="match status" value="1"/>
</dbReference>
<dbReference type="EMBL" id="CAJOBI010344320">
    <property type="protein sequence ID" value="CAF5216579.1"/>
    <property type="molecule type" value="Genomic_DNA"/>
</dbReference>
<keyword evidence="1" id="KW-0723">Serine/threonine-protein kinase</keyword>
<dbReference type="SMART" id="SM00220">
    <property type="entry name" value="S_TKc"/>
    <property type="match status" value="1"/>
</dbReference>
<dbReference type="PROSITE" id="PS00108">
    <property type="entry name" value="PROTEIN_KINASE_ST"/>
    <property type="match status" value="1"/>
</dbReference>
<dbReference type="GO" id="GO:0005829">
    <property type="term" value="C:cytosol"/>
    <property type="evidence" value="ECO:0007669"/>
    <property type="project" value="TreeGrafter"/>
</dbReference>
<dbReference type="InterPro" id="IPR008271">
    <property type="entry name" value="Ser/Thr_kinase_AS"/>
</dbReference>
<protein>
    <recommendedName>
        <fullName evidence="6">Protein kinase domain-containing protein</fullName>
    </recommendedName>
</protein>
<dbReference type="InterPro" id="IPR000719">
    <property type="entry name" value="Prot_kinase_dom"/>
</dbReference>
<evidence type="ECO:0000313" key="7">
    <source>
        <dbReference type="EMBL" id="CAF5216579.1"/>
    </source>
</evidence>
<dbReference type="Gene3D" id="1.10.510.10">
    <property type="entry name" value="Transferase(Phosphotransferase) domain 1"/>
    <property type="match status" value="1"/>
</dbReference>
<keyword evidence="4" id="KW-0418">Kinase</keyword>
<evidence type="ECO:0000259" key="6">
    <source>
        <dbReference type="PROSITE" id="PS50011"/>
    </source>
</evidence>
<dbReference type="Pfam" id="PF00069">
    <property type="entry name" value="Pkinase"/>
    <property type="match status" value="1"/>
</dbReference>
<dbReference type="Proteomes" id="UP000676336">
    <property type="component" value="Unassembled WGS sequence"/>
</dbReference>
<proteinExistence type="predicted"/>
<evidence type="ECO:0000256" key="1">
    <source>
        <dbReference type="ARBA" id="ARBA00022527"/>
    </source>
</evidence>
<accession>A0A8S3JCK1</accession>
<dbReference type="PANTHER" id="PTHR24353">
    <property type="entry name" value="CYCLIC NUCLEOTIDE-DEPENDENT PROTEIN KINASE"/>
    <property type="match status" value="1"/>
</dbReference>
<keyword evidence="3" id="KW-0547">Nucleotide-binding</keyword>
<dbReference type="InterPro" id="IPR011009">
    <property type="entry name" value="Kinase-like_dom_sf"/>
</dbReference>
<keyword evidence="2" id="KW-0808">Transferase</keyword>
<name>A0A8S3JCK1_9BILA</name>
<dbReference type="AlphaFoldDB" id="A0A8S3JCK1"/>
<evidence type="ECO:0000256" key="3">
    <source>
        <dbReference type="ARBA" id="ARBA00022741"/>
    </source>
</evidence>